<evidence type="ECO:0000313" key="2">
    <source>
        <dbReference type="Proteomes" id="UP001458946"/>
    </source>
</evidence>
<dbReference type="RefSeq" id="WP_353544207.1">
    <property type="nucleotide sequence ID" value="NZ_BAABRN010000099.1"/>
</dbReference>
<dbReference type="Proteomes" id="UP001458946">
    <property type="component" value="Unassembled WGS sequence"/>
</dbReference>
<gene>
    <name evidence="1" type="ORF">Dxin01_04009</name>
</gene>
<accession>A0ABP9VG97</accession>
<comment type="caution">
    <text evidence="1">The sequence shown here is derived from an EMBL/GenBank/DDBJ whole genome shotgun (WGS) entry which is preliminary data.</text>
</comment>
<name>A0ABP9VG97_9DEIO</name>
<proteinExistence type="predicted"/>
<protein>
    <recommendedName>
        <fullName evidence="3">BrnT family toxin</fullName>
    </recommendedName>
</protein>
<dbReference type="InterPro" id="IPR038573">
    <property type="entry name" value="BrnT_sf"/>
</dbReference>
<evidence type="ECO:0000313" key="1">
    <source>
        <dbReference type="EMBL" id="GAA5504240.1"/>
    </source>
</evidence>
<dbReference type="Pfam" id="PF04365">
    <property type="entry name" value="BrnT_toxin"/>
    <property type="match status" value="1"/>
</dbReference>
<reference evidence="1 2" key="1">
    <citation type="submission" date="2024-02" db="EMBL/GenBank/DDBJ databases">
        <title>Deinococcus xinjiangensis NBRC 107630.</title>
        <authorList>
            <person name="Ichikawa N."/>
            <person name="Katano-Makiyama Y."/>
            <person name="Hidaka K."/>
        </authorList>
    </citation>
    <scope>NUCLEOTIDE SEQUENCE [LARGE SCALE GENOMIC DNA]</scope>
    <source>
        <strain evidence="1 2">NBRC 107630</strain>
    </source>
</reference>
<evidence type="ECO:0008006" key="3">
    <source>
        <dbReference type="Google" id="ProtNLM"/>
    </source>
</evidence>
<dbReference type="Gene3D" id="3.10.450.530">
    <property type="entry name" value="Ribonuclease toxin, BrnT, of type II toxin-antitoxin system"/>
    <property type="match status" value="1"/>
</dbReference>
<organism evidence="1 2">
    <name type="scientific">Deinococcus xinjiangensis</name>
    <dbReference type="NCBI Taxonomy" id="457454"/>
    <lineage>
        <taxon>Bacteria</taxon>
        <taxon>Thermotogati</taxon>
        <taxon>Deinococcota</taxon>
        <taxon>Deinococci</taxon>
        <taxon>Deinococcales</taxon>
        <taxon>Deinococcaceae</taxon>
        <taxon>Deinococcus</taxon>
    </lineage>
</organism>
<keyword evidence="2" id="KW-1185">Reference proteome</keyword>
<dbReference type="EMBL" id="BAABRN010000099">
    <property type="protein sequence ID" value="GAA5504240.1"/>
    <property type="molecule type" value="Genomic_DNA"/>
</dbReference>
<dbReference type="InterPro" id="IPR007460">
    <property type="entry name" value="BrnT_toxin"/>
</dbReference>
<sequence>MSQPMDFDWDIFNIEHIARHKVERDEAEEAVCDPYAVPAPTIHRGPQGQPRFGVIGETETGRLLYIVLEHRTDKIRVVTARPATSTERADYEEE</sequence>